<dbReference type="EMBL" id="WHOA01000132">
    <property type="protein sequence ID" value="NOU73712.1"/>
    <property type="molecule type" value="Genomic_DNA"/>
</dbReference>
<dbReference type="PANTHER" id="PTHR43146:SF1">
    <property type="entry name" value="CANCER-RELATED NUCLEOSIDE-TRIPHOSPHATASE"/>
    <property type="match status" value="1"/>
</dbReference>
<comment type="caution">
    <text evidence="4">The sequence shown here is derived from an EMBL/GenBank/DDBJ whole genome shotgun (WGS) entry which is preliminary data.</text>
</comment>
<evidence type="ECO:0000256" key="2">
    <source>
        <dbReference type="ARBA" id="ARBA00022801"/>
    </source>
</evidence>
<sequence length="186" mass="21079">MVTATNERVDDLDTCFLLTGKPRVGKSTAIKRIMHRIGPEFFGGFYTEEVRNLTDRIGFNCVTLSGESERIASVDSESSVRVGRYGVEIDIFENIAIKAVRQSFDTKRITVIDEIGFMQMLSVPFKEMIHEIVSSSQHIILGTICVDRHPDIDKIKELTGIKFYPMNEDNRDLTTEVITNDILKLC</sequence>
<dbReference type="Gene3D" id="3.40.50.300">
    <property type="entry name" value="P-loop containing nucleotide triphosphate hydrolases"/>
    <property type="match status" value="1"/>
</dbReference>
<organism evidence="4 5">
    <name type="scientific">Paenibacillus phytorum</name>
    <dbReference type="NCBI Taxonomy" id="2654977"/>
    <lineage>
        <taxon>Bacteria</taxon>
        <taxon>Bacillati</taxon>
        <taxon>Bacillota</taxon>
        <taxon>Bacilli</taxon>
        <taxon>Bacillales</taxon>
        <taxon>Paenibacillaceae</taxon>
        <taxon>Paenibacillus</taxon>
    </lineage>
</organism>
<evidence type="ECO:0000313" key="5">
    <source>
        <dbReference type="Proteomes" id="UP000616779"/>
    </source>
</evidence>
<keyword evidence="2" id="KW-0378">Hydrolase</keyword>
<dbReference type="PANTHER" id="PTHR43146">
    <property type="entry name" value="CANCER-RELATED NUCLEOSIDE-TRIPHOSPHATASE"/>
    <property type="match status" value="1"/>
</dbReference>
<dbReference type="InterPro" id="IPR027417">
    <property type="entry name" value="P-loop_NTPase"/>
</dbReference>
<evidence type="ECO:0008006" key="6">
    <source>
        <dbReference type="Google" id="ProtNLM"/>
    </source>
</evidence>
<keyword evidence="5" id="KW-1185">Reference proteome</keyword>
<dbReference type="Pfam" id="PF03266">
    <property type="entry name" value="NTPase_1"/>
    <property type="match status" value="1"/>
</dbReference>
<keyword evidence="1" id="KW-0547">Nucleotide-binding</keyword>
<protein>
    <recommendedName>
        <fullName evidence="6">AAA family ATPase</fullName>
    </recommendedName>
</protein>
<accession>A0ABX1XYS2</accession>
<reference evidence="4 5" key="1">
    <citation type="submission" date="2019-10" db="EMBL/GenBank/DDBJ databases">
        <title>Description of Paenibacillus terrestris sp. nov.</title>
        <authorList>
            <person name="Carlier A."/>
            <person name="Qi S."/>
        </authorList>
    </citation>
    <scope>NUCLEOTIDE SEQUENCE [LARGE SCALE GENOMIC DNA]</scope>
    <source>
        <strain evidence="4 5">LMG 31458</strain>
    </source>
</reference>
<evidence type="ECO:0000256" key="1">
    <source>
        <dbReference type="ARBA" id="ARBA00022741"/>
    </source>
</evidence>
<dbReference type="SUPFAM" id="SSF52540">
    <property type="entry name" value="P-loop containing nucleoside triphosphate hydrolases"/>
    <property type="match status" value="1"/>
</dbReference>
<evidence type="ECO:0000313" key="4">
    <source>
        <dbReference type="EMBL" id="NOU73712.1"/>
    </source>
</evidence>
<dbReference type="InterPro" id="IPR004948">
    <property type="entry name" value="Nuc-triphosphatase_THEP1"/>
</dbReference>
<evidence type="ECO:0000256" key="3">
    <source>
        <dbReference type="ARBA" id="ARBA00022840"/>
    </source>
</evidence>
<dbReference type="Proteomes" id="UP000616779">
    <property type="component" value="Unassembled WGS sequence"/>
</dbReference>
<keyword evidence="3" id="KW-0067">ATP-binding</keyword>
<proteinExistence type="predicted"/>
<name>A0ABX1XYS2_9BACL</name>
<gene>
    <name evidence="4" type="ORF">GC098_20195</name>
</gene>